<evidence type="ECO:0008006" key="4">
    <source>
        <dbReference type="Google" id="ProtNLM"/>
    </source>
</evidence>
<dbReference type="EMBL" id="CP032568">
    <property type="protein sequence ID" value="AYF77731.1"/>
    <property type="molecule type" value="Genomic_DNA"/>
</dbReference>
<evidence type="ECO:0000313" key="2">
    <source>
        <dbReference type="EMBL" id="AYF77731.1"/>
    </source>
</evidence>
<dbReference type="AlphaFoldDB" id="A0A386ZJK6"/>
<feature type="region of interest" description="Disordered" evidence="1">
    <location>
        <begin position="365"/>
        <end position="389"/>
    </location>
</feature>
<organism evidence="2 3">
    <name type="scientific">Nocardia yunnanensis</name>
    <dbReference type="NCBI Taxonomy" id="2382165"/>
    <lineage>
        <taxon>Bacteria</taxon>
        <taxon>Bacillati</taxon>
        <taxon>Actinomycetota</taxon>
        <taxon>Actinomycetes</taxon>
        <taxon>Mycobacteriales</taxon>
        <taxon>Nocardiaceae</taxon>
        <taxon>Nocardia</taxon>
    </lineage>
</organism>
<dbReference type="Pfam" id="PF13604">
    <property type="entry name" value="AAA_30"/>
    <property type="match status" value="1"/>
</dbReference>
<dbReference type="Gene3D" id="3.40.50.300">
    <property type="entry name" value="P-loop containing nucleotide triphosphate hydrolases"/>
    <property type="match status" value="2"/>
</dbReference>
<dbReference type="CDD" id="cd18809">
    <property type="entry name" value="SF1_C_RecD"/>
    <property type="match status" value="1"/>
</dbReference>
<sequence length="389" mass="41510">MCTTDARLAVAVGPAGSGKTTAMRAVADAWQAAGRTVIALAPSAAAARELGASLRIPARTLHKLFAQNSFGIPTGLCPGTMLLVDEAAMAATFDLDELLQLARDHSAVIRCIGDPEQLSAVESGGILRTLAHDTRSPELSQLVRFADSDEAEATLAVRAGNAPKAWEFYDSHGRVTHGMSHELREQILTVHLTDTAAGISSVMIAATLDDVSALNTATQAAHLATGRVRADLGRIPLSDRHFGYCGDIVVTRANNPRLKIIGGLRQDTGIDNGDLWRIHRIHHDGSITVTGTSHRGHVLLPADYINQHVELGYATTAHRAQGLTVRRAHMLLNATLGHALAYVGLTRGSEINHLYLATDALVDISGDQQPDDPQEPFRASRGRDDFPAP</sequence>
<dbReference type="SUPFAM" id="SSF52540">
    <property type="entry name" value="P-loop containing nucleoside triphosphate hydrolases"/>
    <property type="match status" value="2"/>
</dbReference>
<dbReference type="InterPro" id="IPR027417">
    <property type="entry name" value="P-loop_NTPase"/>
</dbReference>
<gene>
    <name evidence="2" type="ORF">D7D52_32370</name>
</gene>
<dbReference type="Proteomes" id="UP000267164">
    <property type="component" value="Chromosome"/>
</dbReference>
<reference evidence="2 3" key="1">
    <citation type="submission" date="2018-09" db="EMBL/GenBank/DDBJ databases">
        <title>Nocardia yunnanensis sp. nov., an actinomycete isolated from a soil sample.</title>
        <authorList>
            <person name="Zhang J."/>
        </authorList>
    </citation>
    <scope>NUCLEOTIDE SEQUENCE [LARGE SCALE GENOMIC DNA]</scope>
    <source>
        <strain evidence="2 3">CFHS0054</strain>
    </source>
</reference>
<dbReference type="KEGG" id="nyu:D7D52_32370"/>
<accession>A0A386ZJK6</accession>
<evidence type="ECO:0000313" key="3">
    <source>
        <dbReference type="Proteomes" id="UP000267164"/>
    </source>
</evidence>
<name>A0A386ZJK6_9NOCA</name>
<dbReference type="Gene3D" id="2.30.30.940">
    <property type="match status" value="1"/>
</dbReference>
<protein>
    <recommendedName>
        <fullName evidence="4">UvrD-like helicase C-terminal domain-containing protein</fullName>
    </recommendedName>
</protein>
<dbReference type="OrthoDB" id="4524286at2"/>
<evidence type="ECO:0000256" key="1">
    <source>
        <dbReference type="SAM" id="MobiDB-lite"/>
    </source>
</evidence>
<proteinExistence type="predicted"/>
<keyword evidence="3" id="KW-1185">Reference proteome</keyword>